<dbReference type="Gene3D" id="2.120.10.30">
    <property type="entry name" value="TolB, C-terminal domain"/>
    <property type="match status" value="1"/>
</dbReference>
<protein>
    <submittedName>
        <fullName evidence="3">SpoH</fullName>
    </submittedName>
</protein>
<evidence type="ECO:0000313" key="3">
    <source>
        <dbReference type="EMBL" id="KAK9424299.1"/>
    </source>
</evidence>
<dbReference type="InterPro" id="IPR013658">
    <property type="entry name" value="SGL"/>
</dbReference>
<dbReference type="Pfam" id="PF08450">
    <property type="entry name" value="SGL"/>
    <property type="match status" value="2"/>
</dbReference>
<keyword evidence="1" id="KW-0732">Signal</keyword>
<evidence type="ECO:0000313" key="4">
    <source>
        <dbReference type="Proteomes" id="UP001408356"/>
    </source>
</evidence>
<proteinExistence type="predicted"/>
<keyword evidence="4" id="KW-1185">Reference proteome</keyword>
<feature type="domain" description="SMP-30/Gluconolactonase/LRE-like region" evidence="2">
    <location>
        <begin position="304"/>
        <end position="401"/>
    </location>
</feature>
<feature type="chain" id="PRO_5045162654" evidence="1">
    <location>
        <begin position="36"/>
        <end position="440"/>
    </location>
</feature>
<evidence type="ECO:0000256" key="1">
    <source>
        <dbReference type="SAM" id="SignalP"/>
    </source>
</evidence>
<dbReference type="PANTHER" id="PTHR47064:SF2">
    <property type="entry name" value="SMP-30_GLUCONOLACTONASE_LRE-LIKE REGION DOMAIN-CONTAINING PROTEIN-RELATED"/>
    <property type="match status" value="1"/>
</dbReference>
<reference evidence="3 4" key="1">
    <citation type="journal article" date="2024" name="J. Plant Pathol.">
        <title>Sequence and assembly of the genome of Seiridium unicorne, isolate CBS 538.82, causal agent of cypress canker disease.</title>
        <authorList>
            <person name="Scali E."/>
            <person name="Rocca G.D."/>
            <person name="Danti R."/>
            <person name="Garbelotto M."/>
            <person name="Barberini S."/>
            <person name="Baroncelli R."/>
            <person name="Emiliani G."/>
        </authorList>
    </citation>
    <scope>NUCLEOTIDE SEQUENCE [LARGE SCALE GENOMIC DNA]</scope>
    <source>
        <strain evidence="3 4">BM-138-508</strain>
    </source>
</reference>
<dbReference type="InterPro" id="IPR052988">
    <property type="entry name" value="Oryzine_lactonohydrolase"/>
</dbReference>
<feature type="signal peptide" evidence="1">
    <location>
        <begin position="1"/>
        <end position="35"/>
    </location>
</feature>
<dbReference type="InterPro" id="IPR011042">
    <property type="entry name" value="6-blade_b-propeller_TolB-like"/>
</dbReference>
<accession>A0ABR2VBR7</accession>
<name>A0ABR2VBR7_9PEZI</name>
<dbReference type="PANTHER" id="PTHR47064">
    <property type="entry name" value="PUTATIVE (AFU_ORTHOLOGUE AFUA_1G08990)-RELATED"/>
    <property type="match status" value="1"/>
</dbReference>
<organism evidence="3 4">
    <name type="scientific">Seiridium unicorne</name>
    <dbReference type="NCBI Taxonomy" id="138068"/>
    <lineage>
        <taxon>Eukaryota</taxon>
        <taxon>Fungi</taxon>
        <taxon>Dikarya</taxon>
        <taxon>Ascomycota</taxon>
        <taxon>Pezizomycotina</taxon>
        <taxon>Sordariomycetes</taxon>
        <taxon>Xylariomycetidae</taxon>
        <taxon>Amphisphaeriales</taxon>
        <taxon>Sporocadaceae</taxon>
        <taxon>Seiridium</taxon>
    </lineage>
</organism>
<dbReference type="EMBL" id="JARVKF010000044">
    <property type="protein sequence ID" value="KAK9424299.1"/>
    <property type="molecule type" value="Genomic_DNA"/>
</dbReference>
<gene>
    <name evidence="3" type="ORF">SUNI508_13752</name>
</gene>
<comment type="caution">
    <text evidence="3">The sequence shown here is derived from an EMBL/GenBank/DDBJ whole genome shotgun (WGS) entry which is preliminary data.</text>
</comment>
<dbReference type="Proteomes" id="UP001408356">
    <property type="component" value="Unassembled WGS sequence"/>
</dbReference>
<evidence type="ECO:0000259" key="2">
    <source>
        <dbReference type="Pfam" id="PF08450"/>
    </source>
</evidence>
<feature type="domain" description="SMP-30/Gluconolactonase/LRE-like region" evidence="2">
    <location>
        <begin position="195"/>
        <end position="295"/>
    </location>
</feature>
<sequence length="440" mass="47599">MCLSSRPRSMPTIQRLPLVHWAGLLLLTQTTIGAAQVVTTCENAASSNVACIDRYGSVLPGAFSRGVLDQYFSTTTEDVSFDDLKNASFLVFNQDLGLELLGANPIVEQLFDIPISATDAPVYVPDTDELWIGGLQTSVTSQFVVDLSQDPPVPKETTLSPPIYAANGMRYHDGRVWVSAAGGNDTLEGGPYHPGIYSFDPATGESRVEANNYYGWYLNSANDLDIDSQGRIWFTDPLYSRNMGVNVRAPQLQASVYRYDPTTGQIQIMDDTLVFPNGIAFSPDKSVLYATDTSAGVGNIDTDIAWQDAGALVYVSTGRRTLYAFDVGSDGALTNRRPLHTAVEYVPDGIKVASNGYVLTAAGHGVDIMDANGMLLVRIQLDFIAANLEFSGANRDTLWIVGHGKVARAQINLTGPGTSSAGTTTRRHIQGHMRHALHRT</sequence>
<dbReference type="SUPFAM" id="SSF63829">
    <property type="entry name" value="Calcium-dependent phosphotriesterase"/>
    <property type="match status" value="1"/>
</dbReference>